<dbReference type="SUPFAM" id="SSF56281">
    <property type="entry name" value="Metallo-hydrolase/oxidoreductase"/>
    <property type="match status" value="1"/>
</dbReference>
<dbReference type="PANTHER" id="PTHR30619">
    <property type="entry name" value="DNA INTERNALIZATION/COMPETENCE PROTEIN COMEC/REC2"/>
    <property type="match status" value="1"/>
</dbReference>
<dbReference type="Gene3D" id="3.60.15.10">
    <property type="entry name" value="Ribonuclease Z/Hydroxyacylglutathione hydrolase-like"/>
    <property type="match status" value="1"/>
</dbReference>
<dbReference type="Proteomes" id="UP000615755">
    <property type="component" value="Unassembled WGS sequence"/>
</dbReference>
<evidence type="ECO:0000259" key="1">
    <source>
        <dbReference type="Pfam" id="PF00753"/>
    </source>
</evidence>
<dbReference type="NCBIfam" id="NF041809">
    <property type="entry name" value="Avs1a"/>
    <property type="match status" value="1"/>
</dbReference>
<dbReference type="InterPro" id="IPR001279">
    <property type="entry name" value="Metallo-B-lactamas"/>
</dbReference>
<dbReference type="InterPro" id="IPR052159">
    <property type="entry name" value="Competence_DNA_uptake"/>
</dbReference>
<proteinExistence type="predicted"/>
<dbReference type="RefSeq" id="WP_192508875.1">
    <property type="nucleotide sequence ID" value="NZ_AQGV01000013.1"/>
</dbReference>
<name>A0ABR9EHG7_9GAMM</name>
<evidence type="ECO:0000313" key="3">
    <source>
        <dbReference type="Proteomes" id="UP000615755"/>
    </source>
</evidence>
<gene>
    <name evidence="2" type="ORF">PAUR_a4215</name>
</gene>
<dbReference type="EMBL" id="AQGV01000013">
    <property type="protein sequence ID" value="MBE0369665.1"/>
    <property type="molecule type" value="Genomic_DNA"/>
</dbReference>
<organism evidence="2 3">
    <name type="scientific">Pseudoalteromonas aurantia 208</name>
    <dbReference type="NCBI Taxonomy" id="1314867"/>
    <lineage>
        <taxon>Bacteria</taxon>
        <taxon>Pseudomonadati</taxon>
        <taxon>Pseudomonadota</taxon>
        <taxon>Gammaproteobacteria</taxon>
        <taxon>Alteromonadales</taxon>
        <taxon>Pseudoalteromonadaceae</taxon>
        <taxon>Pseudoalteromonas</taxon>
    </lineage>
</organism>
<sequence length="407" mass="46594">MTNNYQVNTLNITMFPASFGDSFWVSVEEDNLDILIDTGFKSTYEDHIKPKLTELKAKNKPLDFLIVTHIDSDHISGSLSLLKANELSKKIDIKNIWHNSYRHIQNSPTNENKLSLKDQRILQQININGYKKDETIVKNHNKDISGKQGSSLASLIFKGGYDWNAQFNHDAVCVENSTDIELSKNVKLILLSPDKSKLQKLMIFWKKELRKLGVSSSALDNQFFDDAFEFLVSHEKPIKKNINKNISSKGISIEKLMAEVFEEDDSPTNGSSISFVLEYGNKKLLFLGDSHPSIIERALKNKYQQEQLWFDSIKVAHHGSHKNTSPSLLSLIDSDTYFISTNSYRFDHPDLATIARIVGRKTSVNRKVIFNYETDTSNYFDNENLKETYNYSVYISGADEIFTFMKD</sequence>
<keyword evidence="3" id="KW-1185">Reference proteome</keyword>
<comment type="caution">
    <text evidence="2">The sequence shown here is derived from an EMBL/GenBank/DDBJ whole genome shotgun (WGS) entry which is preliminary data.</text>
</comment>
<dbReference type="Pfam" id="PF00753">
    <property type="entry name" value="Lactamase_B"/>
    <property type="match status" value="1"/>
</dbReference>
<protein>
    <recommendedName>
        <fullName evidence="1">Metallo-beta-lactamase domain-containing protein</fullName>
    </recommendedName>
</protein>
<reference evidence="2 3" key="1">
    <citation type="submission" date="2015-03" db="EMBL/GenBank/DDBJ databases">
        <title>Genome sequence of Pseudoalteromonas aurantia.</title>
        <authorList>
            <person name="Xie B.-B."/>
            <person name="Rong J.-C."/>
            <person name="Qin Q.-L."/>
            <person name="Zhang Y.-Z."/>
        </authorList>
    </citation>
    <scope>NUCLEOTIDE SEQUENCE [LARGE SCALE GENOMIC DNA]</scope>
    <source>
        <strain evidence="2 3">208</strain>
    </source>
</reference>
<dbReference type="InterPro" id="IPR036866">
    <property type="entry name" value="RibonucZ/Hydroxyglut_hydro"/>
</dbReference>
<evidence type="ECO:0000313" key="2">
    <source>
        <dbReference type="EMBL" id="MBE0369665.1"/>
    </source>
</evidence>
<accession>A0ABR9EHG7</accession>
<dbReference type="PANTHER" id="PTHR30619:SF1">
    <property type="entry name" value="RECOMBINATION PROTEIN 2"/>
    <property type="match status" value="1"/>
</dbReference>
<feature type="domain" description="Metallo-beta-lactamase" evidence="1">
    <location>
        <begin position="23"/>
        <end position="84"/>
    </location>
</feature>